<sequence>MLHGMTNRYAFTERARTLASYMTLAEMEAGCDHVRKASWWSRITRFDESVQPPVYDEEIAGIAKLFGTTREQVRAMIAEEWLGVAPEKVSSRVKRIMPQVDALEDADFKMVEQLVNRLTPAAAESGRRRVVIRRKSTA</sequence>
<gene>
    <name evidence="1" type="ORF">GCM10010383_03950</name>
</gene>
<comment type="caution">
    <text evidence="1">The sequence shown here is derived from an EMBL/GenBank/DDBJ whole genome shotgun (WGS) entry which is preliminary data.</text>
</comment>
<dbReference type="EMBL" id="BMWC01000001">
    <property type="protein sequence ID" value="GGW79571.1"/>
    <property type="molecule type" value="Genomic_DNA"/>
</dbReference>
<evidence type="ECO:0000313" key="1">
    <source>
        <dbReference type="EMBL" id="GGW79571.1"/>
    </source>
</evidence>
<reference evidence="2" key="1">
    <citation type="journal article" date="2019" name="Int. J. Syst. Evol. Microbiol.">
        <title>The Global Catalogue of Microorganisms (GCM) 10K type strain sequencing project: providing services to taxonomists for standard genome sequencing and annotation.</title>
        <authorList>
            <consortium name="The Broad Institute Genomics Platform"/>
            <consortium name="The Broad Institute Genome Sequencing Center for Infectious Disease"/>
            <person name="Wu L."/>
            <person name="Ma J."/>
        </authorList>
    </citation>
    <scope>NUCLEOTIDE SEQUENCE [LARGE SCALE GENOMIC DNA]</scope>
    <source>
        <strain evidence="2">JCM 4866</strain>
    </source>
</reference>
<accession>A0ABQ2WWV1</accession>
<proteinExistence type="predicted"/>
<name>A0ABQ2WWV1_9ACTN</name>
<protein>
    <submittedName>
        <fullName evidence="1">Uncharacterized protein</fullName>
    </submittedName>
</protein>
<organism evidence="1 2">
    <name type="scientific">Streptomyces lomondensis</name>
    <dbReference type="NCBI Taxonomy" id="68229"/>
    <lineage>
        <taxon>Bacteria</taxon>
        <taxon>Bacillati</taxon>
        <taxon>Actinomycetota</taxon>
        <taxon>Actinomycetes</taxon>
        <taxon>Kitasatosporales</taxon>
        <taxon>Streptomycetaceae</taxon>
        <taxon>Streptomyces</taxon>
    </lineage>
</organism>
<keyword evidence="2" id="KW-1185">Reference proteome</keyword>
<dbReference type="Proteomes" id="UP000617743">
    <property type="component" value="Unassembled WGS sequence"/>
</dbReference>
<evidence type="ECO:0000313" key="2">
    <source>
        <dbReference type="Proteomes" id="UP000617743"/>
    </source>
</evidence>